<comment type="cofactor">
    <cofactor evidence="1">
        <name>Mn(2+)</name>
        <dbReference type="ChEBI" id="CHEBI:29035"/>
    </cofactor>
</comment>
<dbReference type="GO" id="GO:0046872">
    <property type="term" value="F:metal ion binding"/>
    <property type="evidence" value="ECO:0007669"/>
    <property type="project" value="UniProtKB-KW"/>
</dbReference>
<evidence type="ECO:0000313" key="15">
    <source>
        <dbReference type="Proteomes" id="UP000233140"/>
    </source>
</evidence>
<dbReference type="Proteomes" id="UP000233140">
    <property type="component" value="Unassembled WGS sequence"/>
</dbReference>
<dbReference type="GO" id="GO:0008466">
    <property type="term" value="F:glycogenin glucosyltransferase activity"/>
    <property type="evidence" value="ECO:0007669"/>
    <property type="project" value="UniProtKB-EC"/>
</dbReference>
<evidence type="ECO:0000256" key="5">
    <source>
        <dbReference type="ARBA" id="ARBA00022723"/>
    </source>
</evidence>
<evidence type="ECO:0000256" key="2">
    <source>
        <dbReference type="ARBA" id="ARBA00004496"/>
    </source>
</evidence>
<dbReference type="PANTHER" id="PTHR11183">
    <property type="entry name" value="GLYCOGENIN SUBFAMILY MEMBER"/>
    <property type="match status" value="1"/>
</dbReference>
<dbReference type="SUPFAM" id="SSF53448">
    <property type="entry name" value="Nucleotide-diphospho-sugar transferases"/>
    <property type="match status" value="1"/>
</dbReference>
<dbReference type="OMA" id="LILWWSI"/>
<evidence type="ECO:0000256" key="3">
    <source>
        <dbReference type="ARBA" id="ARBA00022490"/>
    </source>
</evidence>
<accession>A0A2K5ZNX0</accession>
<evidence type="ECO:0000256" key="1">
    <source>
        <dbReference type="ARBA" id="ARBA00001936"/>
    </source>
</evidence>
<dbReference type="AlphaFoldDB" id="A0A2K5ZNX0"/>
<keyword evidence="15" id="KW-1185">Reference proteome</keyword>
<evidence type="ECO:0000256" key="6">
    <source>
        <dbReference type="ARBA" id="ARBA00023056"/>
    </source>
</evidence>
<comment type="catalytic activity">
    <reaction evidence="11">
        <text>[1,4-alpha-D-glucosyl](n)-L-tyrosyl-[glycogenin] + UDP-alpha-D-glucose = [1,4-alpha-D-glucosyl](n+1)-L-tyrosyl-[glycogenin] + UDP + H(+)</text>
        <dbReference type="Rhea" id="RHEA:56560"/>
        <dbReference type="Rhea" id="RHEA-COMP:14606"/>
        <dbReference type="Rhea" id="RHEA-COMP:14607"/>
        <dbReference type="ChEBI" id="CHEBI:15378"/>
        <dbReference type="ChEBI" id="CHEBI:58223"/>
        <dbReference type="ChEBI" id="CHEBI:58885"/>
        <dbReference type="ChEBI" id="CHEBI:140574"/>
        <dbReference type="EC" id="2.4.1.186"/>
    </reaction>
</comment>
<protein>
    <recommendedName>
        <fullName evidence="10">glycogenin glucosyltransferase</fullName>
        <ecNumber evidence="10">2.4.1.186</ecNumber>
    </recommendedName>
</protein>
<dbReference type="InterPro" id="IPR050587">
    <property type="entry name" value="GNT1/Glycosyltrans_8"/>
</dbReference>
<reference evidence="14" key="1">
    <citation type="submission" date="2025-08" db="UniProtKB">
        <authorList>
            <consortium name="Ensembl"/>
        </authorList>
    </citation>
    <scope>IDENTIFICATION</scope>
</reference>
<comment type="similarity">
    <text evidence="9">Belongs to the glycosyltransferase 8 family. Glycogenin subfamily.</text>
</comment>
<evidence type="ECO:0000256" key="4">
    <source>
        <dbReference type="ARBA" id="ARBA00022679"/>
    </source>
</evidence>
<evidence type="ECO:0000256" key="8">
    <source>
        <dbReference type="ARBA" id="ARBA00023211"/>
    </source>
</evidence>
<keyword evidence="5" id="KW-0479">Metal-binding</keyword>
<comment type="function">
    <text evidence="13">Self-glucosylating initiator of glycogen synthesis. It catalyzes the formation of a short alpha (1,4)-glucosyl chain covalently attached via a glucose 1-O-tyrosyl linkage to internal tyrosine residues and these chains act as primers for the elongation reaction catalyzed by glycogen synthase.</text>
</comment>
<dbReference type="STRING" id="9568.ENSMLEP00000029463"/>
<comment type="catalytic activity">
    <reaction evidence="12">
        <text>L-tyrosyl-[glycogenin] + UDP-alpha-D-glucose = alpha-D-glucosyl-L-tyrosyl-[glycogenin] + UDP + H(+)</text>
        <dbReference type="Rhea" id="RHEA:23360"/>
        <dbReference type="Rhea" id="RHEA-COMP:14604"/>
        <dbReference type="Rhea" id="RHEA-COMP:14605"/>
        <dbReference type="ChEBI" id="CHEBI:15378"/>
        <dbReference type="ChEBI" id="CHEBI:46858"/>
        <dbReference type="ChEBI" id="CHEBI:58223"/>
        <dbReference type="ChEBI" id="CHEBI:58885"/>
        <dbReference type="ChEBI" id="CHEBI:140573"/>
        <dbReference type="EC" id="2.4.1.186"/>
    </reaction>
</comment>
<proteinExistence type="inferred from homology"/>
<keyword evidence="8" id="KW-0464">Manganese</keyword>
<evidence type="ECO:0000256" key="11">
    <source>
        <dbReference type="ARBA" id="ARBA00050886"/>
    </source>
</evidence>
<dbReference type="GO" id="GO:0005978">
    <property type="term" value="P:glycogen biosynthetic process"/>
    <property type="evidence" value="ECO:0007669"/>
    <property type="project" value="UniProtKB-KW"/>
</dbReference>
<evidence type="ECO:0000256" key="7">
    <source>
        <dbReference type="ARBA" id="ARBA00023180"/>
    </source>
</evidence>
<evidence type="ECO:0000256" key="10">
    <source>
        <dbReference type="ARBA" id="ARBA00038934"/>
    </source>
</evidence>
<evidence type="ECO:0000313" key="14">
    <source>
        <dbReference type="Ensembl" id="ENSMLEP00000029463.1"/>
    </source>
</evidence>
<dbReference type="GeneTree" id="ENSGT00940000154674"/>
<keyword evidence="6" id="KW-0320">Glycogen biosynthesis</keyword>
<keyword evidence="3" id="KW-0963">Cytoplasm</keyword>
<evidence type="ECO:0000256" key="9">
    <source>
        <dbReference type="ARBA" id="ARBA00038162"/>
    </source>
</evidence>
<dbReference type="InterPro" id="IPR029044">
    <property type="entry name" value="Nucleotide-diphossugar_trans"/>
</dbReference>
<dbReference type="Ensembl" id="ENSMLET00000053019.1">
    <property type="protein sequence ID" value="ENSMLEP00000029463.1"/>
    <property type="gene ID" value="ENSMLEG00000038917.1"/>
</dbReference>
<comment type="subcellular location">
    <subcellularLocation>
        <location evidence="2">Cytoplasm</location>
    </subcellularLocation>
</comment>
<evidence type="ECO:0000256" key="13">
    <source>
        <dbReference type="ARBA" id="ARBA00057883"/>
    </source>
</evidence>
<dbReference type="EC" id="2.4.1.186" evidence="10"/>
<organism evidence="14 15">
    <name type="scientific">Mandrillus leucophaeus</name>
    <name type="common">Drill</name>
    <name type="synonym">Papio leucophaeus</name>
    <dbReference type="NCBI Taxonomy" id="9568"/>
    <lineage>
        <taxon>Eukaryota</taxon>
        <taxon>Metazoa</taxon>
        <taxon>Chordata</taxon>
        <taxon>Craniata</taxon>
        <taxon>Vertebrata</taxon>
        <taxon>Euteleostomi</taxon>
        <taxon>Mammalia</taxon>
        <taxon>Eutheria</taxon>
        <taxon>Euarchontoglires</taxon>
        <taxon>Primates</taxon>
        <taxon>Haplorrhini</taxon>
        <taxon>Catarrhini</taxon>
        <taxon>Cercopithecidae</taxon>
        <taxon>Cercopithecinae</taxon>
        <taxon>Mandrillus</taxon>
    </lineage>
</organism>
<dbReference type="GO" id="GO:0005737">
    <property type="term" value="C:cytoplasm"/>
    <property type="evidence" value="ECO:0007669"/>
    <property type="project" value="UniProtKB-SubCell"/>
</dbReference>
<name>A0A2K5ZNX0_MANLE</name>
<evidence type="ECO:0000256" key="12">
    <source>
        <dbReference type="ARBA" id="ARBA00052293"/>
    </source>
</evidence>
<dbReference type="Gene3D" id="3.90.550.10">
    <property type="entry name" value="Spore Coat Polysaccharide Biosynthesis Protein SpsA, Chain A"/>
    <property type="match status" value="1"/>
</dbReference>
<sequence>HQRGALVRVSPLKQHRTTRRLAVFATPQVSNSMKKVLETVFNEVIMVNVLDSSDSAHLTIMKRPELGAMLSLTQYSKCVFMDADTLILANIDDLFEQEELSAAPNQGWPNCFNSGIFVYQPSVETYNQLLHLASEQGSFDSGDQDIRKHLLFIYNLSDISIYSYLPAFKVFGASAKVVIIVMIPKQKSVKNESHDLNVTHSAFLILWWSIFTMNVLPPLQQFDLLKDTCSYVNVEDISGGISYLSLGEIPAMAQLFGQADCMGQDSFDIKRTRDTYLQ</sequence>
<dbReference type="FunFam" id="3.90.550.10:FF:000092">
    <property type="entry name" value="Glycogenin 2"/>
    <property type="match status" value="1"/>
</dbReference>
<keyword evidence="7" id="KW-0325">Glycoprotein</keyword>
<reference evidence="14" key="2">
    <citation type="submission" date="2025-09" db="UniProtKB">
        <authorList>
            <consortium name="Ensembl"/>
        </authorList>
    </citation>
    <scope>IDENTIFICATION</scope>
</reference>
<keyword evidence="4" id="KW-0808">Transferase</keyword>